<keyword evidence="6 11" id="KW-0479">Metal-binding</keyword>
<dbReference type="InterPro" id="IPR037148">
    <property type="entry name" value="NiFe-Hase_small_C_sf"/>
</dbReference>
<gene>
    <name evidence="14" type="ORF">SAMN02745885_02227</name>
</gene>
<dbReference type="Gene3D" id="3.40.50.700">
    <property type="entry name" value="NADH:ubiquinone oxidoreductase-like, 20kDa subunit"/>
    <property type="match status" value="1"/>
</dbReference>
<feature type="binding site" evidence="11">
    <location>
        <position position="195"/>
    </location>
    <ligand>
        <name>[4Fe-4S] cluster</name>
        <dbReference type="ChEBI" id="CHEBI:49883"/>
        <label>2</label>
    </ligand>
</feature>
<evidence type="ECO:0000256" key="5">
    <source>
        <dbReference type="ARBA" id="ARBA00022485"/>
    </source>
</evidence>
<evidence type="ECO:0000313" key="15">
    <source>
        <dbReference type="Proteomes" id="UP000189933"/>
    </source>
</evidence>
<dbReference type="PANTHER" id="PTHR30013:SF5">
    <property type="entry name" value="HYDROGENASE SMALL SUBUNIT"/>
    <property type="match status" value="1"/>
</dbReference>
<keyword evidence="7" id="KW-0732">Signal</keyword>
<dbReference type="GO" id="GO:0051538">
    <property type="term" value="F:3 iron, 4 sulfur cluster binding"/>
    <property type="evidence" value="ECO:0007669"/>
    <property type="project" value="UniProtKB-KW"/>
</dbReference>
<keyword evidence="11" id="KW-0003">3Fe-4S</keyword>
<dbReference type="GO" id="GO:0051539">
    <property type="term" value="F:4 iron, 4 sulfur cluster binding"/>
    <property type="evidence" value="ECO:0007669"/>
    <property type="project" value="UniProtKB-KW"/>
</dbReference>
<dbReference type="GO" id="GO:0008901">
    <property type="term" value="F:ferredoxin hydrogenase activity"/>
    <property type="evidence" value="ECO:0007669"/>
    <property type="project" value="InterPro"/>
</dbReference>
<dbReference type="SUPFAM" id="SSF56770">
    <property type="entry name" value="HydA/Nqo6-like"/>
    <property type="match status" value="1"/>
</dbReference>
<dbReference type="GO" id="GO:0044569">
    <property type="term" value="C:[Ni-Fe] hydrogenase complex"/>
    <property type="evidence" value="ECO:0007669"/>
    <property type="project" value="TreeGrafter"/>
</dbReference>
<accession>A0A1T4RQV4</accession>
<feature type="domain" description="NADH:ubiquinone oxidoreductase-like 20kDa subunit" evidence="12">
    <location>
        <begin position="64"/>
        <end position="172"/>
    </location>
</feature>
<evidence type="ECO:0000259" key="13">
    <source>
        <dbReference type="Pfam" id="PF14720"/>
    </source>
</evidence>
<protein>
    <submittedName>
        <fullName evidence="14">NADH ubiquinone oxidoreductase, subunit</fullName>
    </submittedName>
</protein>
<dbReference type="InterPro" id="IPR006137">
    <property type="entry name" value="NADH_UbQ_OxRdtase-like_20kDa"/>
</dbReference>
<keyword evidence="9 11" id="KW-0408">Iron</keyword>
<evidence type="ECO:0000256" key="4">
    <source>
        <dbReference type="ARBA" id="ARBA00011771"/>
    </source>
</evidence>
<organism evidence="14 15">
    <name type="scientific">Carboxydocella sporoproducens DSM 16521</name>
    <dbReference type="NCBI Taxonomy" id="1121270"/>
    <lineage>
        <taxon>Bacteria</taxon>
        <taxon>Bacillati</taxon>
        <taxon>Bacillota</taxon>
        <taxon>Clostridia</taxon>
        <taxon>Eubacteriales</taxon>
        <taxon>Clostridiales Family XVI. Incertae Sedis</taxon>
        <taxon>Carboxydocella</taxon>
    </lineage>
</organism>
<keyword evidence="5 11" id="KW-0004">4Fe-4S</keyword>
<dbReference type="GO" id="GO:0009375">
    <property type="term" value="C:ferredoxin hydrogenase complex"/>
    <property type="evidence" value="ECO:0007669"/>
    <property type="project" value="InterPro"/>
</dbReference>
<comment type="subunit">
    <text evidence="4">Heterodimer of a large and a small subunit.</text>
</comment>
<feature type="binding site" evidence="11">
    <location>
        <position position="158"/>
    </location>
    <ligand>
        <name>[4Fe-4S] cluster</name>
        <dbReference type="ChEBI" id="CHEBI:49883"/>
        <label>1</label>
    </ligand>
</feature>
<dbReference type="GO" id="GO:0046872">
    <property type="term" value="F:metal ion binding"/>
    <property type="evidence" value="ECO:0007669"/>
    <property type="project" value="UniProtKB-KW"/>
</dbReference>
<dbReference type="GO" id="GO:0009061">
    <property type="term" value="P:anaerobic respiration"/>
    <property type="evidence" value="ECO:0007669"/>
    <property type="project" value="TreeGrafter"/>
</dbReference>
<dbReference type="PIRSF" id="PIRSF000310">
    <property type="entry name" value="NiFe_hyd_ssu"/>
    <property type="match status" value="1"/>
</dbReference>
<comment type="cofactor">
    <cofactor evidence="1">
        <name>[4Fe-4S] cluster</name>
        <dbReference type="ChEBI" id="CHEBI:49883"/>
    </cofactor>
</comment>
<evidence type="ECO:0000256" key="7">
    <source>
        <dbReference type="ARBA" id="ARBA00022729"/>
    </source>
</evidence>
<dbReference type="PRINTS" id="PR00614">
    <property type="entry name" value="NIHGNASESMLL"/>
</dbReference>
<reference evidence="15" key="1">
    <citation type="submission" date="2017-02" db="EMBL/GenBank/DDBJ databases">
        <authorList>
            <person name="Varghese N."/>
            <person name="Submissions S."/>
        </authorList>
    </citation>
    <scope>NUCLEOTIDE SEQUENCE [LARGE SCALE GENOMIC DNA]</scope>
    <source>
        <strain evidence="15">DSM 16521</strain>
    </source>
</reference>
<dbReference type="GO" id="GO:0016020">
    <property type="term" value="C:membrane"/>
    <property type="evidence" value="ECO:0007669"/>
    <property type="project" value="TreeGrafter"/>
</dbReference>
<comment type="similarity">
    <text evidence="3">Belongs to the [NiFe]/[NiFeSe] hydrogenase small subunit family.</text>
</comment>
<evidence type="ECO:0000256" key="1">
    <source>
        <dbReference type="ARBA" id="ARBA00001966"/>
    </source>
</evidence>
<dbReference type="Pfam" id="PF14720">
    <property type="entry name" value="NiFe_hyd_SSU_C"/>
    <property type="match status" value="1"/>
</dbReference>
<name>A0A1T4RQV4_9FIRM</name>
<evidence type="ECO:0000256" key="3">
    <source>
        <dbReference type="ARBA" id="ARBA00006605"/>
    </source>
</evidence>
<dbReference type="GO" id="GO:0030313">
    <property type="term" value="C:cell envelope"/>
    <property type="evidence" value="ECO:0007669"/>
    <property type="project" value="UniProtKB-SubCell"/>
</dbReference>
<feature type="domain" description="Cytochrome-c3 hydrogenase C-terminal" evidence="13">
    <location>
        <begin position="190"/>
        <end position="267"/>
    </location>
</feature>
<dbReference type="PANTHER" id="PTHR30013">
    <property type="entry name" value="NIFE / NIFESE HYDROGENASE SMALL SUBUNIT FAMILY MEMBER"/>
    <property type="match status" value="1"/>
</dbReference>
<keyword evidence="15" id="KW-1185">Reference proteome</keyword>
<comment type="subcellular location">
    <subcellularLocation>
        <location evidence="2">Cell envelope</location>
    </subcellularLocation>
</comment>
<evidence type="ECO:0000256" key="6">
    <source>
        <dbReference type="ARBA" id="ARBA00022723"/>
    </source>
</evidence>
<dbReference type="GO" id="GO:0009055">
    <property type="term" value="F:electron transfer activity"/>
    <property type="evidence" value="ECO:0007669"/>
    <property type="project" value="TreeGrafter"/>
</dbReference>
<dbReference type="AlphaFoldDB" id="A0A1T4RQV4"/>
<evidence type="ECO:0000256" key="10">
    <source>
        <dbReference type="ARBA" id="ARBA00023014"/>
    </source>
</evidence>
<evidence type="ECO:0000256" key="2">
    <source>
        <dbReference type="ARBA" id="ARBA00004196"/>
    </source>
</evidence>
<dbReference type="Gene3D" id="4.10.480.10">
    <property type="entry name" value="Cytochrome-c3 hydrogenase, C-terminal domain"/>
    <property type="match status" value="1"/>
</dbReference>
<sequence length="318" mass="34107">MFSRPGVVGINIAINQEGDCMNTIDRRRFIKLLALALVVTAGENFAWANEPGLGLIGWYRGNSCGGCVLSLLATGEAPPGVHPWLEEQPTAMDVLIVEGAVDSGDRQLQEMLKRARWILAFGTCAAYGGMAKEGGGEREWQGLIDLAPLKKLIAIPGCPPKPGWLLSTLTALQVGRNLELDDFARPLEIFGGTIHDNCPRRQYFDNSRFAQAPGEVGCYLLLGCKGPITFADCSQRLWNEGANWCVSGGGPCIGCTQPGFPQNFAPLTTRLPQVALPGIESTPETVGKLAFTAAMTGIAAHYGYSLWQKGKRGGKADD</sequence>
<dbReference type="EMBL" id="FUXM01000034">
    <property type="protein sequence ID" value="SKA18344.1"/>
    <property type="molecule type" value="Genomic_DNA"/>
</dbReference>
<feature type="binding site" evidence="11">
    <location>
        <position position="233"/>
    </location>
    <ligand>
        <name>[3Fe-4S] cluster</name>
        <dbReference type="ChEBI" id="CHEBI:21137"/>
    </ligand>
</feature>
<dbReference type="Proteomes" id="UP000189933">
    <property type="component" value="Unassembled WGS sequence"/>
</dbReference>
<evidence type="ECO:0000313" key="14">
    <source>
        <dbReference type="EMBL" id="SKA18344.1"/>
    </source>
</evidence>
<dbReference type="InterPro" id="IPR001821">
    <property type="entry name" value="NiFe_hydrogenase_ssu"/>
</dbReference>
<keyword evidence="10 11" id="KW-0411">Iron-sulfur</keyword>
<keyword evidence="8" id="KW-0560">Oxidoreductase</keyword>
<feature type="binding site" evidence="11">
    <location>
        <position position="218"/>
    </location>
    <ligand>
        <name>[4Fe-4S] cluster</name>
        <dbReference type="ChEBI" id="CHEBI:49883"/>
        <label>2</label>
    </ligand>
</feature>
<dbReference type="InterPro" id="IPR027394">
    <property type="entry name" value="Cytochrome-c3_hydrogenase_C"/>
</dbReference>
<proteinExistence type="inferred from homology"/>
<evidence type="ECO:0000256" key="11">
    <source>
        <dbReference type="PIRSR" id="PIRSR000310-1"/>
    </source>
</evidence>
<keyword evidence="14" id="KW-0830">Ubiquinone</keyword>
<feature type="binding site" evidence="11">
    <location>
        <position position="124"/>
    </location>
    <ligand>
        <name>[4Fe-4S] cluster</name>
        <dbReference type="ChEBI" id="CHEBI:49883"/>
        <label>1</label>
    </ligand>
</feature>
<feature type="binding site" evidence="11">
    <location>
        <position position="224"/>
    </location>
    <ligand>
        <name>[4Fe-4S] cluster</name>
        <dbReference type="ChEBI" id="CHEBI:49883"/>
        <label>2</label>
    </ligand>
</feature>
<dbReference type="InterPro" id="IPR037024">
    <property type="entry name" value="NiFe_Hase_small_N_sf"/>
</dbReference>
<dbReference type="Pfam" id="PF01058">
    <property type="entry name" value="Oxidored_q6"/>
    <property type="match status" value="1"/>
</dbReference>
<feature type="binding site" evidence="11">
    <location>
        <position position="252"/>
    </location>
    <ligand>
        <name>[3Fe-4S] cluster</name>
        <dbReference type="ChEBI" id="CHEBI:21137"/>
    </ligand>
</feature>
<evidence type="ECO:0000259" key="12">
    <source>
        <dbReference type="Pfam" id="PF01058"/>
    </source>
</evidence>
<evidence type="ECO:0000256" key="8">
    <source>
        <dbReference type="ARBA" id="ARBA00023002"/>
    </source>
</evidence>
<evidence type="ECO:0000256" key="9">
    <source>
        <dbReference type="ARBA" id="ARBA00023004"/>
    </source>
</evidence>
<feature type="binding site" evidence="11">
    <location>
        <position position="198"/>
    </location>
    <ligand>
        <name>[4Fe-4S] cluster</name>
        <dbReference type="ChEBI" id="CHEBI:49883"/>
        <label>2</label>
    </ligand>
</feature>
<feature type="binding site" evidence="11">
    <location>
        <position position="255"/>
    </location>
    <ligand>
        <name>[3Fe-4S] cluster</name>
        <dbReference type="ChEBI" id="CHEBI:21137"/>
    </ligand>
</feature>